<organism evidence="4 5">
    <name type="scientific">Collybia nuda</name>
    <dbReference type="NCBI Taxonomy" id="64659"/>
    <lineage>
        <taxon>Eukaryota</taxon>
        <taxon>Fungi</taxon>
        <taxon>Dikarya</taxon>
        <taxon>Basidiomycota</taxon>
        <taxon>Agaricomycotina</taxon>
        <taxon>Agaricomycetes</taxon>
        <taxon>Agaricomycetidae</taxon>
        <taxon>Agaricales</taxon>
        <taxon>Tricholomatineae</taxon>
        <taxon>Clitocybaceae</taxon>
        <taxon>Collybia</taxon>
    </lineage>
</organism>
<feature type="transmembrane region" description="Helical" evidence="2">
    <location>
        <begin position="243"/>
        <end position="267"/>
    </location>
</feature>
<protein>
    <submittedName>
        <fullName evidence="4">Uncharacterized protein</fullName>
    </submittedName>
</protein>
<dbReference type="Proteomes" id="UP000807353">
    <property type="component" value="Unassembled WGS sequence"/>
</dbReference>
<comment type="caution">
    <text evidence="4">The sequence shown here is derived from an EMBL/GenBank/DDBJ whole genome shotgun (WGS) entry which is preliminary data.</text>
</comment>
<feature type="signal peptide" evidence="3">
    <location>
        <begin position="1"/>
        <end position="25"/>
    </location>
</feature>
<evidence type="ECO:0000256" key="2">
    <source>
        <dbReference type="SAM" id="Phobius"/>
    </source>
</evidence>
<feature type="compositionally biased region" description="Pro residues" evidence="1">
    <location>
        <begin position="204"/>
        <end position="225"/>
    </location>
</feature>
<keyword evidence="2" id="KW-0472">Membrane</keyword>
<sequence length="293" mass="31389">MLGAPGTGSWVSFLFSLFFFGFTTGKATNRTIDDQFGDSVTGQKPIFSPTTEGIWANETCAGCRFQPDKAVAFKGTWQAATFRPEPGGSGPLSIDLSFKGTAIYLFFITGNQIAGGIITTTLMECNFTLDGEHAGFYQHIPDKSEDFQYNVLGFNSTGLSNVDHTVRVTTEGVDYQPLLNFDYAIYTFDDTLDPITNTSTPSNTLPPPNPAAPSNTPPLIDPPTPSGTSSPNISGKNGNKTSLGAILGGTLGGLAAILGLIVLFYIYRDKKRRSKPSELTLHTNMATHHTVAP</sequence>
<keyword evidence="3" id="KW-0732">Signal</keyword>
<gene>
    <name evidence="4" type="ORF">BDZ94DRAFT_1202270</name>
</gene>
<feature type="compositionally biased region" description="Polar residues" evidence="1">
    <location>
        <begin position="226"/>
        <end position="236"/>
    </location>
</feature>
<keyword evidence="2" id="KW-0812">Transmembrane</keyword>
<feature type="region of interest" description="Disordered" evidence="1">
    <location>
        <begin position="196"/>
        <end position="236"/>
    </location>
</feature>
<proteinExistence type="predicted"/>
<name>A0A9P5XU16_9AGAR</name>
<keyword evidence="2" id="KW-1133">Transmembrane helix</keyword>
<dbReference type="OrthoDB" id="2758521at2759"/>
<evidence type="ECO:0000256" key="3">
    <source>
        <dbReference type="SAM" id="SignalP"/>
    </source>
</evidence>
<dbReference type="Gene3D" id="2.60.120.260">
    <property type="entry name" value="Galactose-binding domain-like"/>
    <property type="match status" value="1"/>
</dbReference>
<reference evidence="4" key="1">
    <citation type="submission" date="2020-11" db="EMBL/GenBank/DDBJ databases">
        <authorList>
            <consortium name="DOE Joint Genome Institute"/>
            <person name="Ahrendt S."/>
            <person name="Riley R."/>
            <person name="Andreopoulos W."/>
            <person name="Labutti K."/>
            <person name="Pangilinan J."/>
            <person name="Ruiz-Duenas F.J."/>
            <person name="Barrasa J.M."/>
            <person name="Sanchez-Garcia M."/>
            <person name="Camarero S."/>
            <person name="Miyauchi S."/>
            <person name="Serrano A."/>
            <person name="Linde D."/>
            <person name="Babiker R."/>
            <person name="Drula E."/>
            <person name="Ayuso-Fernandez I."/>
            <person name="Pacheco R."/>
            <person name="Padilla G."/>
            <person name="Ferreira P."/>
            <person name="Barriuso J."/>
            <person name="Kellner H."/>
            <person name="Castanera R."/>
            <person name="Alfaro M."/>
            <person name="Ramirez L."/>
            <person name="Pisabarro A.G."/>
            <person name="Kuo A."/>
            <person name="Tritt A."/>
            <person name="Lipzen A."/>
            <person name="He G."/>
            <person name="Yan M."/>
            <person name="Ng V."/>
            <person name="Cullen D."/>
            <person name="Martin F."/>
            <person name="Rosso M.-N."/>
            <person name="Henrissat B."/>
            <person name="Hibbett D."/>
            <person name="Martinez A.T."/>
            <person name="Grigoriev I.V."/>
        </authorList>
    </citation>
    <scope>NUCLEOTIDE SEQUENCE</scope>
    <source>
        <strain evidence="4">CBS 247.69</strain>
    </source>
</reference>
<dbReference type="AlphaFoldDB" id="A0A9P5XU16"/>
<evidence type="ECO:0000256" key="1">
    <source>
        <dbReference type="SAM" id="MobiDB-lite"/>
    </source>
</evidence>
<feature type="chain" id="PRO_5040439236" evidence="3">
    <location>
        <begin position="26"/>
        <end position="293"/>
    </location>
</feature>
<evidence type="ECO:0000313" key="5">
    <source>
        <dbReference type="Proteomes" id="UP000807353"/>
    </source>
</evidence>
<evidence type="ECO:0000313" key="4">
    <source>
        <dbReference type="EMBL" id="KAF9457712.1"/>
    </source>
</evidence>
<dbReference type="EMBL" id="MU150361">
    <property type="protein sequence ID" value="KAF9457712.1"/>
    <property type="molecule type" value="Genomic_DNA"/>
</dbReference>
<accession>A0A9P5XU16</accession>
<keyword evidence="5" id="KW-1185">Reference proteome</keyword>